<comment type="caution">
    <text evidence="13">The sequence shown here is derived from an EMBL/GenBank/DDBJ whole genome shotgun (WGS) entry which is preliminary data.</text>
</comment>
<sequence>MSLVQKRPHSRSPDHSRRVRQRVSKRADSPEEGEVEETTAEDSSEIPSSAPNRDGVSPKADAATEGMSLAARLDIKPVAKPKVAFPFKTKGHMIKELPKVDLSNGKASTPPRRRSPSPSSASGAPPSDRSKQGDYKRSEGRREYDSGHHSHGHERSRHDSYVPGRDRSPRGERSYHHHGRGSPRGYDDRRRDRTPPPPRRDPHVSSGRNDDGRDDWRRRDHSVRSPDYRGGRGYNSPPKGDFYGRPHSPRRNWSPDRGYNARHPRDDTREDYRLPRRPSPPPERYNSYRPRTPEYRRRSPIRYHDEGRRYDDNRSRDRHPSPSHRPSLLDRISDVAPPRPSTPPGRRPQTPPPRMDTDPPPKKNEDGRRSPPPPVHALPPRPTFSMSHQAHFDSSQPSQLQPHPPVQVPPPAPATYSRPEQPVPPPEVKTDLQSTKSAKASHKVATVRGKEEERLAYGREFVGSGRISEYIMMQKLGEGTFGEVHQARRQDASKSGGGDVALKRIIMHSEKEGMPITALREIKILKALSHPNIVKVLDIVVMPRTPKEAGSVYVVFPYMDHDLAGLLENNSVQLSQSHIKLYMKQLFEGVEYMHDNHIVHRDIKAANILVSNEGVLQIADFGLARPFIKRSKQERISNRLEKYTNCVVTRWYRPPELLMGERYYGPEIDMWGVGCILAEMFLRHPIFQGSSDMDQLEKIWWLCGTPTRESWPDFENLPGLDGIKIMTEDTHSLIDALLTPDPSKRPSASQALLHDYFWTSPLPADPKTIPKFDASHELDKRKKAIPAPPPNQHHHQIDVTTSKFPGPLPVN</sequence>
<keyword evidence="14" id="KW-1185">Reference proteome</keyword>
<feature type="region of interest" description="Disordered" evidence="11">
    <location>
        <begin position="769"/>
        <end position="811"/>
    </location>
</feature>
<name>G4T9J0_SERID</name>
<dbReference type="PROSITE" id="PS00107">
    <property type="entry name" value="PROTEIN_KINASE_ATP"/>
    <property type="match status" value="1"/>
</dbReference>
<feature type="domain" description="Protein kinase" evidence="12">
    <location>
        <begin position="470"/>
        <end position="757"/>
    </location>
</feature>
<dbReference type="Proteomes" id="UP000007148">
    <property type="component" value="Unassembled WGS sequence"/>
</dbReference>
<dbReference type="STRING" id="1109443.G4T9J0"/>
<dbReference type="PROSITE" id="PS00108">
    <property type="entry name" value="PROTEIN_KINASE_ST"/>
    <property type="match status" value="1"/>
</dbReference>
<dbReference type="Pfam" id="PF00069">
    <property type="entry name" value="Pkinase"/>
    <property type="match status" value="1"/>
</dbReference>
<dbReference type="SUPFAM" id="SSF56112">
    <property type="entry name" value="Protein kinase-like (PK-like)"/>
    <property type="match status" value="1"/>
</dbReference>
<comment type="subcellular location">
    <subcellularLocation>
        <location evidence="1">Nucleus</location>
    </subcellularLocation>
</comment>
<feature type="compositionally biased region" description="Pro residues" evidence="11">
    <location>
        <begin position="337"/>
        <end position="354"/>
    </location>
</feature>
<evidence type="ECO:0000313" key="13">
    <source>
        <dbReference type="EMBL" id="CCA67998.1"/>
    </source>
</evidence>
<evidence type="ECO:0000256" key="4">
    <source>
        <dbReference type="ARBA" id="ARBA00022679"/>
    </source>
</evidence>
<dbReference type="InterPro" id="IPR008271">
    <property type="entry name" value="Ser/Thr_kinase_AS"/>
</dbReference>
<keyword evidence="5 10" id="KW-0547">Nucleotide-binding</keyword>
<feature type="compositionally biased region" description="Pro residues" evidence="11">
    <location>
        <begin position="402"/>
        <end position="413"/>
    </location>
</feature>
<evidence type="ECO:0000256" key="10">
    <source>
        <dbReference type="PROSITE-ProRule" id="PRU10141"/>
    </source>
</evidence>
<dbReference type="InterPro" id="IPR017441">
    <property type="entry name" value="Protein_kinase_ATP_BS"/>
</dbReference>
<dbReference type="InterPro" id="IPR000719">
    <property type="entry name" value="Prot_kinase_dom"/>
</dbReference>
<proteinExistence type="inferred from homology"/>
<dbReference type="SMART" id="SM00220">
    <property type="entry name" value="S_TKc"/>
    <property type="match status" value="1"/>
</dbReference>
<feature type="region of interest" description="Disordered" evidence="11">
    <location>
        <begin position="1"/>
        <end position="63"/>
    </location>
</feature>
<keyword evidence="3" id="KW-0723">Serine/threonine-protein kinase</keyword>
<feature type="compositionally biased region" description="Polar residues" evidence="11">
    <location>
        <begin position="384"/>
        <end position="394"/>
    </location>
</feature>
<dbReference type="eggNOG" id="KOG0600">
    <property type="taxonomic scope" value="Eukaryota"/>
</dbReference>
<dbReference type="PANTHER" id="PTHR24056">
    <property type="entry name" value="CELL DIVISION PROTEIN KINASE"/>
    <property type="match status" value="1"/>
</dbReference>
<evidence type="ECO:0000256" key="9">
    <source>
        <dbReference type="ARBA" id="ARBA00049280"/>
    </source>
</evidence>
<evidence type="ECO:0000256" key="2">
    <source>
        <dbReference type="ARBA" id="ARBA00006485"/>
    </source>
</evidence>
<dbReference type="InterPro" id="IPR011009">
    <property type="entry name" value="Kinase-like_dom_sf"/>
</dbReference>
<dbReference type="GO" id="GO:0005524">
    <property type="term" value="F:ATP binding"/>
    <property type="evidence" value="ECO:0007669"/>
    <property type="project" value="UniProtKB-UniRule"/>
</dbReference>
<dbReference type="PANTHER" id="PTHR24056:SF233">
    <property type="entry name" value="CYCLIN-DEPENDENT KINASE 9"/>
    <property type="match status" value="1"/>
</dbReference>
<dbReference type="InterPro" id="IPR050108">
    <property type="entry name" value="CDK"/>
</dbReference>
<dbReference type="InParanoid" id="G4T9J0"/>
<feature type="compositionally biased region" description="Acidic residues" evidence="11">
    <location>
        <begin position="30"/>
        <end position="44"/>
    </location>
</feature>
<keyword evidence="8" id="KW-0539">Nucleus</keyword>
<dbReference type="PROSITE" id="PS50011">
    <property type="entry name" value="PROTEIN_KINASE_DOM"/>
    <property type="match status" value="1"/>
</dbReference>
<dbReference type="HOGENOM" id="CLU_008091_2_0_1"/>
<evidence type="ECO:0000256" key="3">
    <source>
        <dbReference type="ARBA" id="ARBA00022527"/>
    </source>
</evidence>
<evidence type="ECO:0000256" key="11">
    <source>
        <dbReference type="SAM" id="MobiDB-lite"/>
    </source>
</evidence>
<feature type="compositionally biased region" description="Pro residues" evidence="11">
    <location>
        <begin position="370"/>
        <end position="382"/>
    </location>
</feature>
<protein>
    <submittedName>
        <fullName evidence="13">Related to cyclin dependent kinase C</fullName>
    </submittedName>
</protein>
<dbReference type="Gene3D" id="1.10.510.10">
    <property type="entry name" value="Transferase(Phosphotransferase) domain 1"/>
    <property type="match status" value="1"/>
</dbReference>
<dbReference type="GO" id="GO:0008353">
    <property type="term" value="F:RNA polymerase II CTD heptapeptide repeat kinase activity"/>
    <property type="evidence" value="ECO:0007669"/>
    <property type="project" value="UniProtKB-EC"/>
</dbReference>
<dbReference type="GO" id="GO:0005634">
    <property type="term" value="C:nucleus"/>
    <property type="evidence" value="ECO:0007669"/>
    <property type="project" value="UniProtKB-SubCell"/>
</dbReference>
<keyword evidence="7 10" id="KW-0067">ATP-binding</keyword>
<feature type="compositionally biased region" description="Basic and acidic residues" evidence="11">
    <location>
        <begin position="769"/>
        <end position="780"/>
    </location>
</feature>
<keyword evidence="4" id="KW-0808">Transferase</keyword>
<evidence type="ECO:0000256" key="7">
    <source>
        <dbReference type="ARBA" id="ARBA00022840"/>
    </source>
</evidence>
<evidence type="ECO:0000256" key="8">
    <source>
        <dbReference type="ARBA" id="ARBA00023242"/>
    </source>
</evidence>
<feature type="compositionally biased region" description="Basic and acidic residues" evidence="11">
    <location>
        <begin position="185"/>
        <end position="230"/>
    </location>
</feature>
<dbReference type="AlphaFoldDB" id="G4T9J0"/>
<feature type="compositionally biased region" description="Low complexity" evidence="11">
    <location>
        <begin position="116"/>
        <end position="127"/>
    </location>
</feature>
<feature type="compositionally biased region" description="Basic and acidic residues" evidence="11">
    <location>
        <begin position="128"/>
        <end position="148"/>
    </location>
</feature>
<comment type="similarity">
    <text evidence="2">Belongs to the protein kinase superfamily. CMGC Ser/Thr protein kinase family. CDC2/CDKX subfamily.</text>
</comment>
<dbReference type="OMA" id="MNRGDNA"/>
<comment type="catalytic activity">
    <reaction evidence="9">
        <text>[DNA-directed RNA polymerase] + ATP = phospho-[DNA-directed RNA polymerase] + ADP + H(+)</text>
        <dbReference type="Rhea" id="RHEA:10216"/>
        <dbReference type="Rhea" id="RHEA-COMP:11321"/>
        <dbReference type="Rhea" id="RHEA-COMP:11322"/>
        <dbReference type="ChEBI" id="CHEBI:15378"/>
        <dbReference type="ChEBI" id="CHEBI:30616"/>
        <dbReference type="ChEBI" id="CHEBI:43176"/>
        <dbReference type="ChEBI" id="CHEBI:68546"/>
        <dbReference type="ChEBI" id="CHEBI:456216"/>
        <dbReference type="EC" id="2.7.11.23"/>
    </reaction>
</comment>
<organism evidence="13 14">
    <name type="scientific">Serendipita indica (strain DSM 11827)</name>
    <name type="common">Root endophyte fungus</name>
    <name type="synonym">Piriformospora indica</name>
    <dbReference type="NCBI Taxonomy" id="1109443"/>
    <lineage>
        <taxon>Eukaryota</taxon>
        <taxon>Fungi</taxon>
        <taxon>Dikarya</taxon>
        <taxon>Basidiomycota</taxon>
        <taxon>Agaricomycotina</taxon>
        <taxon>Agaricomycetes</taxon>
        <taxon>Sebacinales</taxon>
        <taxon>Serendipitaceae</taxon>
        <taxon>Serendipita</taxon>
    </lineage>
</organism>
<gene>
    <name evidence="13" type="ORF">PIIN_01865</name>
</gene>
<evidence type="ECO:0000256" key="6">
    <source>
        <dbReference type="ARBA" id="ARBA00022777"/>
    </source>
</evidence>
<feature type="compositionally biased region" description="Basic and acidic residues" evidence="11">
    <location>
        <begin position="291"/>
        <end position="320"/>
    </location>
</feature>
<dbReference type="Gene3D" id="3.30.200.20">
    <property type="entry name" value="Phosphorylase Kinase, domain 1"/>
    <property type="match status" value="1"/>
</dbReference>
<feature type="compositionally biased region" description="Basic and acidic residues" evidence="11">
    <location>
        <begin position="156"/>
        <end position="174"/>
    </location>
</feature>
<evidence type="ECO:0000313" key="14">
    <source>
        <dbReference type="Proteomes" id="UP000007148"/>
    </source>
</evidence>
<feature type="compositionally biased region" description="Basic residues" evidence="11">
    <location>
        <begin position="1"/>
        <end position="10"/>
    </location>
</feature>
<evidence type="ECO:0000259" key="12">
    <source>
        <dbReference type="PROSITE" id="PS50011"/>
    </source>
</evidence>
<reference evidence="13 14" key="1">
    <citation type="journal article" date="2011" name="PLoS Pathog.">
        <title>Endophytic Life Strategies Decoded by Genome and Transcriptome Analyses of the Mutualistic Root Symbiont Piriformospora indica.</title>
        <authorList>
            <person name="Zuccaro A."/>
            <person name="Lahrmann U."/>
            <person name="Guldener U."/>
            <person name="Langen G."/>
            <person name="Pfiffi S."/>
            <person name="Biedenkopf D."/>
            <person name="Wong P."/>
            <person name="Samans B."/>
            <person name="Grimm C."/>
            <person name="Basiewicz M."/>
            <person name="Murat C."/>
            <person name="Martin F."/>
            <person name="Kogel K.H."/>
        </authorList>
    </citation>
    <scope>NUCLEOTIDE SEQUENCE [LARGE SCALE GENOMIC DNA]</scope>
    <source>
        <strain evidence="13 14">DSM 11827</strain>
    </source>
</reference>
<evidence type="ECO:0000256" key="5">
    <source>
        <dbReference type="ARBA" id="ARBA00022741"/>
    </source>
</evidence>
<dbReference type="GO" id="GO:0004693">
    <property type="term" value="F:cyclin-dependent protein serine/threonine kinase activity"/>
    <property type="evidence" value="ECO:0007669"/>
    <property type="project" value="TreeGrafter"/>
</dbReference>
<feature type="compositionally biased region" description="Basic and acidic residues" evidence="11">
    <location>
        <begin position="355"/>
        <end position="369"/>
    </location>
</feature>
<keyword evidence="6 13" id="KW-0418">Kinase</keyword>
<feature type="region of interest" description="Disordered" evidence="11">
    <location>
        <begin position="85"/>
        <end position="441"/>
    </location>
</feature>
<evidence type="ECO:0000256" key="1">
    <source>
        <dbReference type="ARBA" id="ARBA00004123"/>
    </source>
</evidence>
<dbReference type="EMBL" id="CAFZ01000023">
    <property type="protein sequence ID" value="CCA67998.1"/>
    <property type="molecule type" value="Genomic_DNA"/>
</dbReference>
<dbReference type="FunFam" id="1.10.510.10:FF:000415">
    <property type="entry name" value="CMGC/CDK/CRK7 protein kinase, variant"/>
    <property type="match status" value="1"/>
</dbReference>
<dbReference type="OrthoDB" id="28397at2759"/>
<accession>G4T9J0</accession>
<feature type="compositionally biased region" description="Basic and acidic residues" evidence="11">
    <location>
        <begin position="263"/>
        <end position="274"/>
    </location>
</feature>
<feature type="binding site" evidence="10">
    <location>
        <position position="503"/>
    </location>
    <ligand>
        <name>ATP</name>
        <dbReference type="ChEBI" id="CHEBI:30616"/>
    </ligand>
</feature>